<dbReference type="EMBL" id="FUGE01000057">
    <property type="protein sequence ID" value="SJM66704.1"/>
    <property type="molecule type" value="Genomic_DNA"/>
</dbReference>
<dbReference type="GO" id="GO:0004803">
    <property type="term" value="F:transposase activity"/>
    <property type="evidence" value="ECO:0007669"/>
    <property type="project" value="InterPro"/>
</dbReference>
<dbReference type="AlphaFoldDB" id="A0A1R4GEV5"/>
<dbReference type="GO" id="GO:0003677">
    <property type="term" value="F:DNA binding"/>
    <property type="evidence" value="ECO:0007669"/>
    <property type="project" value="InterPro"/>
</dbReference>
<evidence type="ECO:0000259" key="1">
    <source>
        <dbReference type="Pfam" id="PF03811"/>
    </source>
</evidence>
<dbReference type="PANTHER" id="PTHR33293">
    <property type="entry name" value="INSERTION ELEMENT IS1 1 PROTEIN INSB-RELATED"/>
    <property type="match status" value="1"/>
</dbReference>
<dbReference type="Pfam" id="PF03400">
    <property type="entry name" value="DDE_Tnp_IS1"/>
    <property type="match status" value="1"/>
</dbReference>
<sequence>MQITLYIKCPACLSDSIKKNGFKSYGKQNYRCKDCKRQFIGDHALTYQGCHSQKDSKIRHLMVRGSGIKDIACVERISKGKVLATLKKCHYQITPKQRQYDCLEIDELWTFVGKKTNKQWLIYAYHRDTGEIVAYVWGKRDLNTVKKLKAKLKALGVSCARIASDTWNSFVTGFKGFTQVIGKFSTVGIEGNNCTIRHRVRRAFRRSCNFSKKLENHFKAFDLAFFYINHGYVSAYFLNHHQV</sequence>
<evidence type="ECO:0000313" key="2">
    <source>
        <dbReference type="EMBL" id="SJM66704.1"/>
    </source>
</evidence>
<dbReference type="InterPro" id="IPR003220">
    <property type="entry name" value="InsA_N_dom_Znf"/>
</dbReference>
<dbReference type="OrthoDB" id="9783238at2"/>
<evidence type="ECO:0000313" key="3">
    <source>
        <dbReference type="Proteomes" id="UP000188357"/>
    </source>
</evidence>
<organism evidence="2 3">
    <name type="scientific">Psychrobacter piechaudii</name>
    <dbReference type="NCBI Taxonomy" id="1945521"/>
    <lineage>
        <taxon>Bacteria</taxon>
        <taxon>Pseudomonadati</taxon>
        <taxon>Pseudomonadota</taxon>
        <taxon>Gammaproteobacteria</taxon>
        <taxon>Moraxellales</taxon>
        <taxon>Moraxellaceae</taxon>
        <taxon>Psychrobacter</taxon>
    </lineage>
</organism>
<gene>
    <name evidence="2" type="ORF">A1232T_00343</name>
</gene>
<protein>
    <submittedName>
        <fullName evidence="2">IS1 transposase</fullName>
    </submittedName>
</protein>
<dbReference type="RefSeq" id="WP_077450194.1">
    <property type="nucleotide sequence ID" value="NZ_FUGE01000057.1"/>
</dbReference>
<dbReference type="Proteomes" id="UP000188357">
    <property type="component" value="Unassembled WGS sequence"/>
</dbReference>
<dbReference type="InterPro" id="IPR005063">
    <property type="entry name" value="Transposase_27"/>
</dbReference>
<dbReference type="Pfam" id="PF03811">
    <property type="entry name" value="Zn_ribbon_InsA"/>
    <property type="match status" value="1"/>
</dbReference>
<name>A0A1R4GEV5_9GAMM</name>
<dbReference type="GO" id="GO:0006313">
    <property type="term" value="P:DNA transposition"/>
    <property type="evidence" value="ECO:0007669"/>
    <property type="project" value="InterPro"/>
</dbReference>
<dbReference type="STRING" id="1945521.A1232T_00343"/>
<dbReference type="InterPro" id="IPR051354">
    <property type="entry name" value="Transposase_27_IS1"/>
</dbReference>
<keyword evidence="3" id="KW-1185">Reference proteome</keyword>
<feature type="domain" description="InsA N-terminal zinc ribbon" evidence="1">
    <location>
        <begin position="6"/>
        <end position="36"/>
    </location>
</feature>
<reference evidence="2 3" key="1">
    <citation type="submission" date="2017-02" db="EMBL/GenBank/DDBJ databases">
        <authorList>
            <person name="Peterson S.W."/>
        </authorList>
    </citation>
    <scope>NUCLEOTIDE SEQUENCE [LARGE SCALE GENOMIC DNA]</scope>
    <source>
        <strain evidence="2">Psychrobacter_piechaudii</strain>
    </source>
</reference>
<accession>A0A1R4GEV5</accession>
<dbReference type="PANTHER" id="PTHR33293:SF2">
    <property type="entry name" value="TRANSPOSASE"/>
    <property type="match status" value="1"/>
</dbReference>
<proteinExistence type="predicted"/>
<dbReference type="NCBIfam" id="NF033558">
    <property type="entry name" value="transpos_IS1"/>
    <property type="match status" value="1"/>
</dbReference>